<comment type="caution">
    <text evidence="1">The sequence shown here is derived from an EMBL/GenBank/DDBJ whole genome shotgun (WGS) entry which is preliminary data.</text>
</comment>
<reference evidence="1" key="1">
    <citation type="journal article" date="2014" name="Front. Microbiol.">
        <title>High frequency of phylogenetically diverse reductive dehalogenase-homologous genes in deep subseafloor sedimentary metagenomes.</title>
        <authorList>
            <person name="Kawai M."/>
            <person name="Futagami T."/>
            <person name="Toyoda A."/>
            <person name="Takaki Y."/>
            <person name="Nishi S."/>
            <person name="Hori S."/>
            <person name="Arai W."/>
            <person name="Tsubouchi T."/>
            <person name="Morono Y."/>
            <person name="Uchiyama I."/>
            <person name="Ito T."/>
            <person name="Fujiyama A."/>
            <person name="Inagaki F."/>
            <person name="Takami H."/>
        </authorList>
    </citation>
    <scope>NUCLEOTIDE SEQUENCE</scope>
    <source>
        <strain evidence="1">Expedition CK06-06</strain>
    </source>
</reference>
<accession>X1KQ10</accession>
<protein>
    <submittedName>
        <fullName evidence="1">Uncharacterized protein</fullName>
    </submittedName>
</protein>
<evidence type="ECO:0000313" key="1">
    <source>
        <dbReference type="EMBL" id="GAH84088.1"/>
    </source>
</evidence>
<name>X1KQ10_9ZZZZ</name>
<feature type="non-terminal residue" evidence="1">
    <location>
        <position position="244"/>
    </location>
</feature>
<organism evidence="1">
    <name type="scientific">marine sediment metagenome</name>
    <dbReference type="NCBI Taxonomy" id="412755"/>
    <lineage>
        <taxon>unclassified sequences</taxon>
        <taxon>metagenomes</taxon>
        <taxon>ecological metagenomes</taxon>
    </lineage>
</organism>
<dbReference type="AlphaFoldDB" id="X1KQ10"/>
<sequence>DNEQEEAGDTLSHTWLKSNWPVCETRWFYFVGSQGGTPSVSETAIFKFHFPAPPPEPPPPMLKVFFAQSNNRTIQSTNVAWAPTWAGSGLTVLGNYDAPNYLIMSGASLVATYWARRAFLTFPTQTLPDTARLVSAFLSVRPFYHRRTSSSANPYWQITPGHQSDPVITSDWTAQNTATGVLGQIDYDDLVNEVYNEIPLNTEGLLHLSKYLPTRYCLRAELDVLNIVPPLGGNQCWFYSTQKG</sequence>
<proteinExistence type="predicted"/>
<feature type="non-terminal residue" evidence="1">
    <location>
        <position position="1"/>
    </location>
</feature>
<dbReference type="EMBL" id="BARU01038384">
    <property type="protein sequence ID" value="GAH84088.1"/>
    <property type="molecule type" value="Genomic_DNA"/>
</dbReference>
<gene>
    <name evidence="1" type="ORF">S03H2_59675</name>
</gene>